<comment type="subcellular location">
    <subcellularLocation>
        <location evidence="1">Membrane</location>
        <topology evidence="1">Multi-pass membrane protein</topology>
    </subcellularLocation>
</comment>
<organism evidence="9 10">
    <name type="scientific">Cytospora leucostoma</name>
    <dbReference type="NCBI Taxonomy" id="1230097"/>
    <lineage>
        <taxon>Eukaryota</taxon>
        <taxon>Fungi</taxon>
        <taxon>Dikarya</taxon>
        <taxon>Ascomycota</taxon>
        <taxon>Pezizomycotina</taxon>
        <taxon>Sordariomycetes</taxon>
        <taxon>Sordariomycetidae</taxon>
        <taxon>Diaporthales</taxon>
        <taxon>Cytosporaceae</taxon>
        <taxon>Cytospora</taxon>
    </lineage>
</organism>
<comment type="caution">
    <text evidence="9">The sequence shown here is derived from an EMBL/GenBank/DDBJ whole genome shotgun (WGS) entry which is preliminary data.</text>
</comment>
<dbReference type="PANTHER" id="PTHR16201:SF44">
    <property type="entry name" value="SEVEN TRANSMEMBRANE PROTEIN 1"/>
    <property type="match status" value="1"/>
</dbReference>
<feature type="transmembrane region" description="Helical" evidence="8">
    <location>
        <begin position="17"/>
        <end position="45"/>
    </location>
</feature>
<proteinExistence type="inferred from homology"/>
<dbReference type="GO" id="GO:0034486">
    <property type="term" value="P:vacuolar transmembrane transport"/>
    <property type="evidence" value="ECO:0007669"/>
    <property type="project" value="UniProtKB-ARBA"/>
</dbReference>
<keyword evidence="4 8" id="KW-0472">Membrane</keyword>
<dbReference type="FunFam" id="1.20.1280.290:FF:000012">
    <property type="entry name" value="Vacuolar membrane PQ loop repeat protein"/>
    <property type="match status" value="1"/>
</dbReference>
<sequence length="351" mass="37564">MASGVIKTSEPGESLSGIFGCISLVAWICLLVSILLRLLLTLAFGTDGLPKLPQLVTNYKAQSADGLSMGFLFIWLLGDITNLAGALVTDLAPSAIAIGSYFCVADLILISQSLYYNALNARRRKRLASTETVASEDEPLLSRRRSSSGAGGLPGSHRRHAVRRTPSGFDPLTRIVTGEDDTPQRSAWLTNTLSLAAVYALGVAAWFISREVLPAAGGGEDPVPSDPADEAKKPVVMVGMALGYFSAVCYLCARIPQIIKNWQEKSTDGLALLFFLLSLTGNLTYGGSLFAYSQDSAYIMKALPWLLGSLGTIAEDAVIFVQFQLYSKNSKGRENAIEEEEDGDVPPAYAA</sequence>
<evidence type="ECO:0000256" key="2">
    <source>
        <dbReference type="ARBA" id="ARBA00022692"/>
    </source>
</evidence>
<dbReference type="InterPro" id="IPR006603">
    <property type="entry name" value="PQ-loop_rpt"/>
</dbReference>
<evidence type="ECO:0000256" key="1">
    <source>
        <dbReference type="ARBA" id="ARBA00004141"/>
    </source>
</evidence>
<comment type="similarity">
    <text evidence="5">Belongs to the laat-1 family.</text>
</comment>
<gene>
    <name evidence="9" type="ORF">VPNG_04606</name>
</gene>
<dbReference type="FunFam" id="1.20.1280.290:FF:000009">
    <property type="entry name" value="PQ loop repeat family protein"/>
    <property type="match status" value="1"/>
</dbReference>
<dbReference type="Pfam" id="PF04193">
    <property type="entry name" value="PQ-loop"/>
    <property type="match status" value="2"/>
</dbReference>
<feature type="transmembrane region" description="Helical" evidence="8">
    <location>
        <begin position="188"/>
        <end position="208"/>
    </location>
</feature>
<keyword evidence="10" id="KW-1185">Reference proteome</keyword>
<comment type="catalytic activity">
    <reaction evidence="6">
        <text>L-histidine(out) + L-arginine(in) = L-histidine(in) + L-arginine(out)</text>
        <dbReference type="Rhea" id="RHEA:71063"/>
        <dbReference type="ChEBI" id="CHEBI:32682"/>
        <dbReference type="ChEBI" id="CHEBI:57595"/>
    </reaction>
</comment>
<keyword evidence="3 8" id="KW-1133">Transmembrane helix</keyword>
<evidence type="ECO:0000313" key="9">
    <source>
        <dbReference type="EMBL" id="ROW13584.1"/>
    </source>
</evidence>
<dbReference type="InParanoid" id="A0A423XCA3"/>
<dbReference type="AlphaFoldDB" id="A0A423XCA3"/>
<dbReference type="GO" id="GO:0015174">
    <property type="term" value="F:basic amino acid transmembrane transporter activity"/>
    <property type="evidence" value="ECO:0007669"/>
    <property type="project" value="UniProtKB-ARBA"/>
</dbReference>
<evidence type="ECO:0000256" key="3">
    <source>
        <dbReference type="ARBA" id="ARBA00022989"/>
    </source>
</evidence>
<feature type="transmembrane region" description="Helical" evidence="8">
    <location>
        <begin position="94"/>
        <end position="116"/>
    </location>
</feature>
<protein>
    <submittedName>
        <fullName evidence="9">Uncharacterized protein</fullName>
    </submittedName>
</protein>
<dbReference type="Gene3D" id="1.20.1280.290">
    <property type="match status" value="2"/>
</dbReference>
<evidence type="ECO:0000313" key="10">
    <source>
        <dbReference type="Proteomes" id="UP000285146"/>
    </source>
</evidence>
<keyword evidence="2 8" id="KW-0812">Transmembrane</keyword>
<evidence type="ECO:0000256" key="4">
    <source>
        <dbReference type="ARBA" id="ARBA00023136"/>
    </source>
</evidence>
<feature type="transmembrane region" description="Helical" evidence="8">
    <location>
        <begin position="66"/>
        <end position="88"/>
    </location>
</feature>
<reference evidence="9 10" key="1">
    <citation type="submission" date="2015-09" db="EMBL/GenBank/DDBJ databases">
        <title>Host preference determinants of Valsa canker pathogens revealed by comparative genomics.</title>
        <authorList>
            <person name="Yin Z."/>
            <person name="Huang L."/>
        </authorList>
    </citation>
    <scope>NUCLEOTIDE SEQUENCE [LARGE SCALE GENOMIC DNA]</scope>
    <source>
        <strain evidence="9 10">SXYLt</strain>
    </source>
</reference>
<accession>A0A423XCA3</accession>
<feature type="transmembrane region" description="Helical" evidence="8">
    <location>
        <begin position="235"/>
        <end position="253"/>
    </location>
</feature>
<evidence type="ECO:0000256" key="6">
    <source>
        <dbReference type="ARBA" id="ARBA00050768"/>
    </source>
</evidence>
<dbReference type="OrthoDB" id="8048523at2759"/>
<evidence type="ECO:0000256" key="8">
    <source>
        <dbReference type="SAM" id="Phobius"/>
    </source>
</evidence>
<dbReference type="EMBL" id="LKEB01000018">
    <property type="protein sequence ID" value="ROW13584.1"/>
    <property type="molecule type" value="Genomic_DNA"/>
</dbReference>
<dbReference type="PANTHER" id="PTHR16201">
    <property type="entry name" value="SEVEN TRANSMEMBRANE PROTEIN 1-RELATED"/>
    <property type="match status" value="1"/>
</dbReference>
<name>A0A423XCA3_9PEZI</name>
<feature type="transmembrane region" description="Helical" evidence="8">
    <location>
        <begin position="269"/>
        <end position="290"/>
    </location>
</feature>
<evidence type="ECO:0000256" key="7">
    <source>
        <dbReference type="SAM" id="MobiDB-lite"/>
    </source>
</evidence>
<dbReference type="Proteomes" id="UP000285146">
    <property type="component" value="Unassembled WGS sequence"/>
</dbReference>
<dbReference type="SMART" id="SM00679">
    <property type="entry name" value="CTNS"/>
    <property type="match status" value="2"/>
</dbReference>
<dbReference type="InterPro" id="IPR051415">
    <property type="entry name" value="LAAT-1"/>
</dbReference>
<evidence type="ECO:0000256" key="5">
    <source>
        <dbReference type="ARBA" id="ARBA00038039"/>
    </source>
</evidence>
<feature type="region of interest" description="Disordered" evidence="7">
    <location>
        <begin position="138"/>
        <end position="164"/>
    </location>
</feature>
<feature type="transmembrane region" description="Helical" evidence="8">
    <location>
        <begin position="302"/>
        <end position="323"/>
    </location>
</feature>
<dbReference type="GO" id="GO:0098852">
    <property type="term" value="C:lytic vacuole membrane"/>
    <property type="evidence" value="ECO:0007669"/>
    <property type="project" value="UniProtKB-ARBA"/>
</dbReference>